<feature type="chain" id="PRO_5010253274" description="Acetolactate synthase" evidence="1">
    <location>
        <begin position="22"/>
        <end position="137"/>
    </location>
</feature>
<dbReference type="RefSeq" id="WP_066599439.1">
    <property type="nucleotide sequence ID" value="NZ_FORY01000005.1"/>
</dbReference>
<protein>
    <recommendedName>
        <fullName evidence="4">Acetolactate synthase</fullName>
    </recommendedName>
</protein>
<feature type="signal peptide" evidence="1">
    <location>
        <begin position="1"/>
        <end position="21"/>
    </location>
</feature>
<sequence length="137" mass="14914">MIARLSALTLLASVMAVSAVADLSPVEPQDLTPPSGQPVEFYETIMDQPAMGLTARFRFLAPQLSHYLDSLSYEELEADLSYLCDSYALPRLSVPEPAMIVISLTEAPVEFGAPAPDMAQVFEAYHPADGSCEWEAF</sequence>
<dbReference type="Pfam" id="PF20107">
    <property type="entry name" value="DUF6497"/>
    <property type="match status" value="1"/>
</dbReference>
<gene>
    <name evidence="2" type="ORF">SAMN04488138_10598</name>
</gene>
<name>A0A1I3RHK2_9RHOB</name>
<accession>A0A1I3RHK2</accession>
<dbReference type="OrthoDB" id="7862028at2"/>
<keyword evidence="1" id="KW-0732">Signal</keyword>
<dbReference type="InterPro" id="IPR045467">
    <property type="entry name" value="DUF6497"/>
</dbReference>
<dbReference type="AlphaFoldDB" id="A0A1I3RHK2"/>
<evidence type="ECO:0000313" key="2">
    <source>
        <dbReference type="EMBL" id="SFJ45765.1"/>
    </source>
</evidence>
<evidence type="ECO:0008006" key="4">
    <source>
        <dbReference type="Google" id="ProtNLM"/>
    </source>
</evidence>
<dbReference type="Proteomes" id="UP000183299">
    <property type="component" value="Unassembled WGS sequence"/>
</dbReference>
<keyword evidence="3" id="KW-1185">Reference proteome</keyword>
<evidence type="ECO:0000313" key="3">
    <source>
        <dbReference type="Proteomes" id="UP000183299"/>
    </source>
</evidence>
<proteinExistence type="predicted"/>
<dbReference type="STRING" id="576117.SAMN04488138_10598"/>
<evidence type="ECO:0000256" key="1">
    <source>
        <dbReference type="SAM" id="SignalP"/>
    </source>
</evidence>
<dbReference type="EMBL" id="FORY01000005">
    <property type="protein sequence ID" value="SFJ45765.1"/>
    <property type="molecule type" value="Genomic_DNA"/>
</dbReference>
<organism evidence="2 3">
    <name type="scientific">Celeribacter halophilus</name>
    <dbReference type="NCBI Taxonomy" id="576117"/>
    <lineage>
        <taxon>Bacteria</taxon>
        <taxon>Pseudomonadati</taxon>
        <taxon>Pseudomonadota</taxon>
        <taxon>Alphaproteobacteria</taxon>
        <taxon>Rhodobacterales</taxon>
        <taxon>Roseobacteraceae</taxon>
        <taxon>Celeribacter</taxon>
    </lineage>
</organism>
<dbReference type="GeneID" id="98664763"/>
<reference evidence="2 3" key="1">
    <citation type="submission" date="2016-10" db="EMBL/GenBank/DDBJ databases">
        <authorList>
            <person name="de Groot N.N."/>
        </authorList>
    </citation>
    <scope>NUCLEOTIDE SEQUENCE [LARGE SCALE GENOMIC DNA]</scope>
    <source>
        <strain evidence="2 3">CGMCC 1.8891</strain>
    </source>
</reference>